<dbReference type="PANTHER" id="PTHR33993:SF2">
    <property type="entry name" value="VOC DOMAIN-CONTAINING PROTEIN"/>
    <property type="match status" value="1"/>
</dbReference>
<dbReference type="PROSITE" id="PS51819">
    <property type="entry name" value="VOC"/>
    <property type="match status" value="1"/>
</dbReference>
<evidence type="ECO:0000313" key="2">
    <source>
        <dbReference type="EMBL" id="ERF71611.1"/>
    </source>
</evidence>
<name>U1GIH7_ENDPU</name>
<reference evidence="3" key="1">
    <citation type="journal article" date="2014" name="BMC Genomics">
        <title>Genome characteristics reveal the impact of lichenization on lichen-forming fungus Endocarpon pusillum Hedwig (Verrucariales, Ascomycota).</title>
        <authorList>
            <person name="Wang Y.-Y."/>
            <person name="Liu B."/>
            <person name="Zhang X.-Y."/>
            <person name="Zhou Q.-M."/>
            <person name="Zhang T."/>
            <person name="Li H."/>
            <person name="Yu Y.-F."/>
            <person name="Zhang X.-L."/>
            <person name="Hao X.-Y."/>
            <person name="Wang M."/>
            <person name="Wang L."/>
            <person name="Wei J.-C."/>
        </authorList>
    </citation>
    <scope>NUCLEOTIDE SEQUENCE [LARGE SCALE GENOMIC DNA]</scope>
    <source>
        <strain evidence="3">Z07020 / HMAS-L-300199</strain>
    </source>
</reference>
<dbReference type="OMA" id="YRFFEDT"/>
<dbReference type="CDD" id="cd07247">
    <property type="entry name" value="SgaA_N_like"/>
    <property type="match status" value="1"/>
</dbReference>
<accession>U1GIH7</accession>
<dbReference type="Pfam" id="PF00903">
    <property type="entry name" value="Glyoxalase"/>
    <property type="match status" value="1"/>
</dbReference>
<dbReference type="EMBL" id="KE721204">
    <property type="protein sequence ID" value="ERF71611.1"/>
    <property type="molecule type" value="Genomic_DNA"/>
</dbReference>
<dbReference type="Proteomes" id="UP000019373">
    <property type="component" value="Unassembled WGS sequence"/>
</dbReference>
<proteinExistence type="predicted"/>
<dbReference type="SUPFAM" id="SSF54593">
    <property type="entry name" value="Glyoxalase/Bleomycin resistance protein/Dihydroxybiphenyl dioxygenase"/>
    <property type="match status" value="1"/>
</dbReference>
<dbReference type="InterPro" id="IPR029068">
    <property type="entry name" value="Glyas_Bleomycin-R_OHBP_Dase"/>
</dbReference>
<dbReference type="eggNOG" id="ENOG502SCQY">
    <property type="taxonomic scope" value="Eukaryota"/>
</dbReference>
<keyword evidence="3" id="KW-1185">Reference proteome</keyword>
<gene>
    <name evidence="2" type="ORF">EPUS_00600</name>
</gene>
<dbReference type="PANTHER" id="PTHR33993">
    <property type="entry name" value="GLYOXALASE-RELATED"/>
    <property type="match status" value="1"/>
</dbReference>
<organism evidence="2 3">
    <name type="scientific">Endocarpon pusillum (strain Z07020 / HMAS-L-300199)</name>
    <name type="common">Lichen-forming fungus</name>
    <dbReference type="NCBI Taxonomy" id="1263415"/>
    <lineage>
        <taxon>Eukaryota</taxon>
        <taxon>Fungi</taxon>
        <taxon>Dikarya</taxon>
        <taxon>Ascomycota</taxon>
        <taxon>Pezizomycotina</taxon>
        <taxon>Eurotiomycetes</taxon>
        <taxon>Chaetothyriomycetidae</taxon>
        <taxon>Verrucariales</taxon>
        <taxon>Verrucariaceae</taxon>
        <taxon>Endocarpon</taxon>
    </lineage>
</organism>
<dbReference type="GeneID" id="19235661"/>
<dbReference type="InterPro" id="IPR052164">
    <property type="entry name" value="Anthracycline_SecMetBiosynth"/>
</dbReference>
<dbReference type="InterPro" id="IPR004360">
    <property type="entry name" value="Glyas_Fos-R_dOase_dom"/>
</dbReference>
<evidence type="ECO:0000313" key="3">
    <source>
        <dbReference type="Proteomes" id="UP000019373"/>
    </source>
</evidence>
<dbReference type="Gene3D" id="3.10.180.10">
    <property type="entry name" value="2,3-Dihydroxybiphenyl 1,2-Dioxygenase, domain 1"/>
    <property type="match status" value="1"/>
</dbReference>
<dbReference type="OrthoDB" id="447346at2759"/>
<evidence type="ECO:0000259" key="1">
    <source>
        <dbReference type="PROSITE" id="PS51819"/>
    </source>
</evidence>
<dbReference type="AlphaFoldDB" id="U1GIH7"/>
<feature type="domain" description="VOC" evidence="1">
    <location>
        <begin position="18"/>
        <end position="139"/>
    </location>
</feature>
<dbReference type="RefSeq" id="XP_007802820.1">
    <property type="nucleotide sequence ID" value="XM_007804629.1"/>
</dbReference>
<dbReference type="InterPro" id="IPR037523">
    <property type="entry name" value="VOC_core"/>
</dbReference>
<dbReference type="HOGENOM" id="CLU_127592_4_0_1"/>
<sequence length="142" mass="15272">MSSEQSAAEAWNPPVTGTPCWIEIPASDLSRAKNFYAEVFNWKFRSDPGAAEHKDVAMFSFPDPKFESLGGGIKKITDPEGKKGGGPIVYLYVDSLEDIAKAIPAAGGKIIGEVIPEGSFGFYQLFEDTEGNVGGSYTMAKK</sequence>
<protein>
    <recommendedName>
        <fullName evidence="1">VOC domain-containing protein</fullName>
    </recommendedName>
</protein>